<dbReference type="PANTHER" id="PTHR48041:SF91">
    <property type="entry name" value="ABC TRANSPORTER G FAMILY MEMBER 28"/>
    <property type="match status" value="1"/>
</dbReference>
<dbReference type="PROSITE" id="PS50893">
    <property type="entry name" value="ABC_TRANSPORTER_2"/>
    <property type="match status" value="1"/>
</dbReference>
<keyword evidence="4 10" id="KW-0812">Transmembrane</keyword>
<organism evidence="13 14">
    <name type="scientific">Arabidopsis suecica</name>
    <name type="common">Swedish thale-cress</name>
    <name type="synonym">Cardaminopsis suecica</name>
    <dbReference type="NCBI Taxonomy" id="45249"/>
    <lineage>
        <taxon>Eukaryota</taxon>
        <taxon>Viridiplantae</taxon>
        <taxon>Streptophyta</taxon>
        <taxon>Embryophyta</taxon>
        <taxon>Tracheophyta</taxon>
        <taxon>Spermatophyta</taxon>
        <taxon>Magnoliopsida</taxon>
        <taxon>eudicotyledons</taxon>
        <taxon>Gunneridae</taxon>
        <taxon>Pentapetalae</taxon>
        <taxon>rosids</taxon>
        <taxon>malvids</taxon>
        <taxon>Brassicales</taxon>
        <taxon>Brassicaceae</taxon>
        <taxon>Camelineae</taxon>
        <taxon>Arabidopsis</taxon>
    </lineage>
</organism>
<evidence type="ECO:0000259" key="12">
    <source>
        <dbReference type="PROSITE" id="PS50994"/>
    </source>
</evidence>
<feature type="compositionally biased region" description="Basic and acidic residues" evidence="9">
    <location>
        <begin position="1832"/>
        <end position="1850"/>
    </location>
</feature>
<keyword evidence="5" id="KW-0547">Nucleotide-binding</keyword>
<evidence type="ECO:0000256" key="2">
    <source>
        <dbReference type="ARBA" id="ARBA00005814"/>
    </source>
</evidence>
<dbReference type="InterPro" id="IPR057670">
    <property type="entry name" value="SH3_retrovirus"/>
</dbReference>
<keyword evidence="6" id="KW-0067">ATP-binding</keyword>
<dbReference type="Pfam" id="PF13976">
    <property type="entry name" value="gag_pre-integrs"/>
    <property type="match status" value="1"/>
</dbReference>
<dbReference type="SMART" id="SM00382">
    <property type="entry name" value="AAA"/>
    <property type="match status" value="1"/>
</dbReference>
<evidence type="ECO:0000256" key="6">
    <source>
        <dbReference type="ARBA" id="ARBA00022840"/>
    </source>
</evidence>
<keyword evidence="3" id="KW-0813">Transport</keyword>
<feature type="region of interest" description="Disordered" evidence="9">
    <location>
        <begin position="294"/>
        <end position="340"/>
    </location>
</feature>
<keyword evidence="14" id="KW-1185">Reference proteome</keyword>
<feature type="transmembrane region" description="Helical" evidence="10">
    <location>
        <begin position="1785"/>
        <end position="1806"/>
    </location>
</feature>
<feature type="region of interest" description="Disordered" evidence="9">
    <location>
        <begin position="1818"/>
        <end position="1904"/>
    </location>
</feature>
<name>A0A8T1XX03_ARASU</name>
<evidence type="ECO:0000256" key="8">
    <source>
        <dbReference type="ARBA" id="ARBA00023136"/>
    </source>
</evidence>
<evidence type="ECO:0000313" key="14">
    <source>
        <dbReference type="Proteomes" id="UP000694251"/>
    </source>
</evidence>
<dbReference type="GO" id="GO:0015074">
    <property type="term" value="P:DNA integration"/>
    <property type="evidence" value="ECO:0007669"/>
    <property type="project" value="InterPro"/>
</dbReference>
<dbReference type="InterPro" id="IPR054722">
    <property type="entry name" value="PolX-like_BBD"/>
</dbReference>
<keyword evidence="8 10" id="KW-0472">Membrane</keyword>
<comment type="caution">
    <text evidence="13">The sequence shown here is derived from an EMBL/GenBank/DDBJ whole genome shotgun (WGS) entry which is preliminary data.</text>
</comment>
<dbReference type="GO" id="GO:0005524">
    <property type="term" value="F:ATP binding"/>
    <property type="evidence" value="ECO:0007669"/>
    <property type="project" value="UniProtKB-KW"/>
</dbReference>
<dbReference type="Pfam" id="PF19055">
    <property type="entry name" value="ABC2_membrane_7"/>
    <property type="match status" value="1"/>
</dbReference>
<comment type="subcellular location">
    <subcellularLocation>
        <location evidence="1">Membrane</location>
        <topology evidence="1">Multi-pass membrane protein</topology>
    </subcellularLocation>
</comment>
<dbReference type="Pfam" id="PF22936">
    <property type="entry name" value="Pol_BBD"/>
    <property type="match status" value="1"/>
</dbReference>
<dbReference type="InterPro" id="IPR050352">
    <property type="entry name" value="ABCG_transporters"/>
</dbReference>
<dbReference type="InterPro" id="IPR029472">
    <property type="entry name" value="Copia-like_N"/>
</dbReference>
<comment type="similarity">
    <text evidence="2">Belongs to the ABC transporter superfamily. ABCG family. Eye pigment precursor importer (TC 3.A.1.204) subfamily.</text>
</comment>
<evidence type="ECO:0000256" key="10">
    <source>
        <dbReference type="SAM" id="Phobius"/>
    </source>
</evidence>
<dbReference type="Proteomes" id="UP000694251">
    <property type="component" value="Chromosome 13"/>
</dbReference>
<feature type="region of interest" description="Disordered" evidence="9">
    <location>
        <begin position="920"/>
        <end position="950"/>
    </location>
</feature>
<dbReference type="InterPro" id="IPR017871">
    <property type="entry name" value="ABC_transporter-like_CS"/>
</dbReference>
<evidence type="ECO:0000256" key="9">
    <source>
        <dbReference type="SAM" id="MobiDB-lite"/>
    </source>
</evidence>
<dbReference type="InterPro" id="IPR003439">
    <property type="entry name" value="ABC_transporter-like_ATP-bd"/>
</dbReference>
<dbReference type="GO" id="GO:0016887">
    <property type="term" value="F:ATP hydrolysis activity"/>
    <property type="evidence" value="ECO:0007669"/>
    <property type="project" value="InterPro"/>
</dbReference>
<dbReference type="Pfam" id="PF25597">
    <property type="entry name" value="SH3_retrovirus"/>
    <property type="match status" value="1"/>
</dbReference>
<feature type="domain" description="Integrase catalytic" evidence="12">
    <location>
        <begin position="544"/>
        <end position="716"/>
    </location>
</feature>
<evidence type="ECO:0000259" key="11">
    <source>
        <dbReference type="PROSITE" id="PS50893"/>
    </source>
</evidence>
<dbReference type="PROSITE" id="PS00211">
    <property type="entry name" value="ABC_TRANSPORTER_1"/>
    <property type="match status" value="1"/>
</dbReference>
<dbReference type="GO" id="GO:0140359">
    <property type="term" value="F:ABC-type transporter activity"/>
    <property type="evidence" value="ECO:0007669"/>
    <property type="project" value="InterPro"/>
</dbReference>
<evidence type="ECO:0000256" key="3">
    <source>
        <dbReference type="ARBA" id="ARBA00022448"/>
    </source>
</evidence>
<feature type="domain" description="ABC transporter" evidence="11">
    <location>
        <begin position="1992"/>
        <end position="2234"/>
    </location>
</feature>
<dbReference type="InterPro" id="IPR043926">
    <property type="entry name" value="ABCG_dom"/>
</dbReference>
<evidence type="ECO:0000256" key="5">
    <source>
        <dbReference type="ARBA" id="ARBA00022741"/>
    </source>
</evidence>
<dbReference type="PROSITE" id="PS50994">
    <property type="entry name" value="INTEGRASE"/>
    <property type="match status" value="1"/>
</dbReference>
<dbReference type="InterPro" id="IPR001584">
    <property type="entry name" value="Integrase_cat-core"/>
</dbReference>
<dbReference type="Pfam" id="PF00665">
    <property type="entry name" value="rve"/>
    <property type="match status" value="1"/>
</dbReference>
<sequence length="2425" mass="269201">MAEIATVPKPNPNPYQLHASDNPGALISSVVLKEDNYSEWATELMNSLQAKHKLGFLDGSTPKPTTEPDLISWKAANSMIIGWIRTSIDPTIRSTVVFVSDAKELWDSLKQRFSTGNGVRKQLLKDEISACKQDGQSVLAYYGRLTKLWEELQNYKTGRTCTCAAAPDIAKEREDDKVHQFLLNLDERFRPIRSTITDQDPLPALNQVYSRVIREEQNLNASRIKDAIKTEAVGFSVQTTPLPQPSQVAAVSAPRFRDRSSLNCTHCHRQGHEVTECFLVHGYPDWWLEQNGSNGSATRGSSGRGNSGRGNNNRGGRSSSSSYRGRGRANAASTSSPSTNTTQINQLISLLQAQNQTTSTEKLSGKTQLTDVIIDTGASHHMTGDVTLLTDVKDIIPSPVTKPDGTASRATKRGTLALNKAYSLPDVLFVPDFNCTLISVAKLLKHTGCIAIFTDALCFLQDRFTRTLIGAGEEREGVYYFTGVLAARANKVVNESSSASLWHHRLGHPSTGVLSSLPEITLSSSSLDSIKSCDICYRAKQTREVFSPSLNKTTVCFELVHCDVWGPYRTPASCGSVYFLTIVDDFSRSVWTFLMAEKSEVSRLIRNFCAMSERQFHKPVKTIRSDNGTEFLCLTSFFQEKGIIHQTSCVDTPQQNGRVERKHRHILNVARACLFQSHLPRKFWGETILTATHLINRTPTKILHGKSPYEVLFGSRPSYSALRIFGCLCYAHYRARDKDKFGERSRRCVFVGYPYGKKGWRLYDLDNNKFFVSRDVVFQETVFPFATIDTDSLTVSPSTMPSSTIFQDDDWIQPLPVAPSPSSDLFSSAPPPVPIPTTAELPLAPTPAPITTPTPVSPSASTPASPSSPSSHTPSNSSSSSSSSSSSPEASPGLPELLGKGHRVKQPSVLLKDYVAHHTTTPTTTTAAPTTTTPTTNTLPTASSTPLPDPSLDKTVCGKILDSIPISISDEKFSELHQVFMAAITSTTEPTSYHQASLIKEWCDAMGLEITALEENHTWDITTLPPGKKAIGSKWVYKLKYNSDGTLERYKARLVALGNRQVEGSDFTETFAPVAKMTTVRFLLGVAAAKQWEVHQMDVHNAFLHGDLDEEVYMKLPPGFHTNGTNQVCRLRKSLYGLRQAPRCWFEKLATALRTFGFKQSYPDYSLFSFVQDGVILHVLVYVDDFIVAGNDLSHIERFKTYMHKCFHMKDLGPLKYFLGIEVSRGPDGIFLSQRKYALDIITEANLLGAKTFATPVEPNHKLATATGPVLKRPEEYRRLVGRLIYLSITRPELSYIVHILSQFMNTPLLPHWDAAIRVVRYLKGCPAQGILLRSDSEISLIAYCDSDWSACPLTRRSLSAYAVFLGSSPISWKTKKQHTVSNSSAEAEYRAMAYTLREIKWLRELLHTFGFRHTRPIQLFCDSQAAIHIASNPVFHERTKHIESDCHQVRDAVQDKLITMEHISTKEQVADVLTKALPRPAFDKLLSKFGVGMGRRNSYFRGNFVPLFFVFIALIFQQEIVICQEDRSLDNPAANRLYNQFVFDKISNLTEVFEDDIKRELGFCITNVKEDYNEAFNFSTKPDFLNACGKTTKGDMMQRICTAAEVRIYFNGLLGGAKRATNYLKPNKNCNLSSWMSGCEPGWACRTAKDVKVDLKDDKNVPVRTQQCAPCCAGFFCPRGITCMIPCPLGAYCPEATLNRTTGLCDPYHYQLPSGQPNHTCGGADIWADIGSSSEVFCSAGSFCPSTIDKLPCTKGHYCRTGSTAELDCFKLATCNPRSTNQNITAYGIMLFAGLGFLLIILYNCSDQVLATRERRQAKSREKAVQSVRDSQSREKWKSAKDIAKKHATELQQSFSRTFSRRKSMKQPDLMRGLSQAKPGSDAALPPMPGSSSDTKKGKKKEKNKLTEMLHDIEQNPEDPEGFNLEIGDKNIKKHAPKGKALHTQSQMFRYAYGQIEKEKAMQEQNKNLTFSGVISMANDIDIRKRPMIEVAFKDLSITLKGKNKHLMRCVTGKLSPGRVSAVMGPSGAGKTTFLTALTGKAPGCTMSGMILVNGKVESIQSYKKIIGFVPQDDIVHGNLTVEENLWFSARCRLPADLPKPEKVLVVERVIESLGLQHVRDSLVGTVEKRGISGGQRKRVNVGLEMVMEPSLLILDEPTSGLDSSSSQLLLRALRREALEGVNICMVVHQPSYTLFRMFDDLILLAKGGLICYQGPVKKVEEYFSSLGIVVPERVNPPDYYIDILEGILKPSTSSGVTYKQLPVRWMLHNGYPVPMDMLKSIEGMASSASAENSAHGGSAHGSVVGDDGTSFAGEFWQDVKANVEIKKDNLQNNFSSSGDLSEREVPGVYQQYRYFLGRLGKQRLREARTLAVDYLILLLAGICLGTLAKVSDETFGAMGYTYTVIAVCKLKLFKLQQLCFFLQ</sequence>
<evidence type="ECO:0000256" key="7">
    <source>
        <dbReference type="ARBA" id="ARBA00022989"/>
    </source>
</evidence>
<dbReference type="PANTHER" id="PTHR48041">
    <property type="entry name" value="ABC TRANSPORTER G FAMILY MEMBER 28"/>
    <property type="match status" value="1"/>
</dbReference>
<feature type="compositionally biased region" description="Low complexity" evidence="9">
    <location>
        <begin position="857"/>
        <end position="892"/>
    </location>
</feature>
<feature type="compositionally biased region" description="Low complexity" evidence="9">
    <location>
        <begin position="309"/>
        <end position="340"/>
    </location>
</feature>
<evidence type="ECO:0000256" key="4">
    <source>
        <dbReference type="ARBA" id="ARBA00022692"/>
    </source>
</evidence>
<keyword evidence="7 10" id="KW-1133">Transmembrane helix</keyword>
<dbReference type="OrthoDB" id="414945at2759"/>
<protein>
    <submittedName>
        <fullName evidence="13">GAG-pre-integrase domain</fullName>
    </submittedName>
</protein>
<feature type="compositionally biased region" description="Low complexity" evidence="9">
    <location>
        <begin position="920"/>
        <end position="946"/>
    </location>
</feature>
<proteinExistence type="inferred from homology"/>
<feature type="transmembrane region" description="Helical" evidence="10">
    <location>
        <begin position="2372"/>
        <end position="2390"/>
    </location>
</feature>
<gene>
    <name evidence="13" type="ORF">ISN44_As13g024380</name>
</gene>
<feature type="compositionally biased region" description="Pro residues" evidence="9">
    <location>
        <begin position="844"/>
        <end position="856"/>
    </location>
</feature>
<dbReference type="FunFam" id="3.40.50.300:FF:000367">
    <property type="entry name" value="ABC transporter G family member 24"/>
    <property type="match status" value="1"/>
</dbReference>
<reference evidence="13 14" key="1">
    <citation type="submission" date="2020-12" db="EMBL/GenBank/DDBJ databases">
        <title>Concerted genomic and epigenomic changes stabilize Arabidopsis allopolyploids.</title>
        <authorList>
            <person name="Chen Z."/>
        </authorList>
    </citation>
    <scope>NUCLEOTIDE SEQUENCE [LARGE SCALE GENOMIC DNA]</scope>
    <source>
        <strain evidence="13">As9502</strain>
        <tissue evidence="13">Leaf</tissue>
    </source>
</reference>
<feature type="region of interest" description="Disordered" evidence="9">
    <location>
        <begin position="817"/>
        <end position="900"/>
    </location>
</feature>
<dbReference type="EMBL" id="JAEFBJ010000013">
    <property type="protein sequence ID" value="KAG7538698.1"/>
    <property type="molecule type" value="Genomic_DNA"/>
</dbReference>
<dbReference type="Pfam" id="PF00005">
    <property type="entry name" value="ABC_tran"/>
    <property type="match status" value="1"/>
</dbReference>
<evidence type="ECO:0000313" key="13">
    <source>
        <dbReference type="EMBL" id="KAG7538698.1"/>
    </source>
</evidence>
<dbReference type="Pfam" id="PF07727">
    <property type="entry name" value="RVT_2"/>
    <property type="match status" value="1"/>
</dbReference>
<dbReference type="InterPro" id="IPR025724">
    <property type="entry name" value="GAG-pre-integrase_dom"/>
</dbReference>
<accession>A0A8T1XX03</accession>
<dbReference type="CDD" id="cd09272">
    <property type="entry name" value="RNase_HI_RT_Ty1"/>
    <property type="match status" value="1"/>
</dbReference>
<dbReference type="GO" id="GO:0016020">
    <property type="term" value="C:membrane"/>
    <property type="evidence" value="ECO:0007669"/>
    <property type="project" value="UniProtKB-SubCell"/>
</dbReference>
<evidence type="ECO:0000256" key="1">
    <source>
        <dbReference type="ARBA" id="ARBA00004141"/>
    </source>
</evidence>
<dbReference type="Pfam" id="PF14244">
    <property type="entry name" value="Retrotran_gag_3"/>
    <property type="match status" value="1"/>
</dbReference>
<dbReference type="InterPro" id="IPR013103">
    <property type="entry name" value="RVT_2"/>
</dbReference>
<dbReference type="CDD" id="cd03213">
    <property type="entry name" value="ABCG_EPDR"/>
    <property type="match status" value="1"/>
</dbReference>
<dbReference type="InterPro" id="IPR003593">
    <property type="entry name" value="AAA+_ATPase"/>
</dbReference>